<dbReference type="Gene3D" id="1.10.150.120">
    <property type="entry name" value="[2Fe-2S]-binding domain"/>
    <property type="match status" value="1"/>
</dbReference>
<feature type="domain" description="FAD-binding PCMH-type" evidence="20">
    <location>
        <begin position="215"/>
        <end position="395"/>
    </location>
</feature>
<evidence type="ECO:0000256" key="7">
    <source>
        <dbReference type="ARBA" id="ARBA00022714"/>
    </source>
</evidence>
<feature type="active site" description="Proton acceptor" evidence="16">
    <location>
        <position position="1209"/>
    </location>
</feature>
<dbReference type="PANTHER" id="PTHR11908">
    <property type="entry name" value="XANTHINE DEHYDROGENASE"/>
    <property type="match status" value="1"/>
</dbReference>
<comment type="cofactor">
    <cofactor evidence="1 17">
        <name>FAD</name>
        <dbReference type="ChEBI" id="CHEBI:57692"/>
    </cofactor>
</comment>
<comment type="subunit">
    <text evidence="4">Homodimer.</text>
</comment>
<evidence type="ECO:0000256" key="11">
    <source>
        <dbReference type="ARBA" id="ARBA00023004"/>
    </source>
</evidence>
<dbReference type="PROSITE" id="PS51085">
    <property type="entry name" value="2FE2S_FER_2"/>
    <property type="match status" value="1"/>
</dbReference>
<dbReference type="SUPFAM" id="SSF54292">
    <property type="entry name" value="2Fe-2S ferredoxin-like"/>
    <property type="match status" value="1"/>
</dbReference>
<evidence type="ECO:0000256" key="14">
    <source>
        <dbReference type="ARBA" id="ARBA00023140"/>
    </source>
</evidence>
<keyword evidence="9 17" id="KW-0274">FAD</keyword>
<dbReference type="InterPro" id="IPR016208">
    <property type="entry name" value="Ald_Oxase/xanthine_DH-like"/>
</dbReference>
<evidence type="ECO:0000256" key="5">
    <source>
        <dbReference type="ARBA" id="ARBA00022505"/>
    </source>
</evidence>
<dbReference type="Pfam" id="PF20256">
    <property type="entry name" value="MoCoBD_2"/>
    <property type="match status" value="1"/>
</dbReference>
<keyword evidence="8 18" id="KW-0479">Metal-binding</keyword>
<feature type="binding site" evidence="18">
    <location>
        <position position="882"/>
    </location>
    <ligand>
        <name>Mo-molybdopterin</name>
        <dbReference type="ChEBI" id="CHEBI:71302"/>
    </ligand>
    <ligandPart>
        <name>Mo</name>
        <dbReference type="ChEBI" id="CHEBI:28685"/>
    </ligandPart>
</feature>
<dbReference type="PANTHER" id="PTHR11908:SF132">
    <property type="entry name" value="ALDEHYDE OXIDASE 1-RELATED"/>
    <property type="match status" value="1"/>
</dbReference>
<dbReference type="GO" id="GO:0005506">
    <property type="term" value="F:iron ion binding"/>
    <property type="evidence" value="ECO:0007669"/>
    <property type="project" value="InterPro"/>
</dbReference>
<dbReference type="InterPro" id="IPR037165">
    <property type="entry name" value="AldOxase/xan_DH_Mopterin-bd_sf"/>
</dbReference>
<dbReference type="FunFam" id="3.30.365.10:FF:000008">
    <property type="entry name" value="Aldehyde oxidase1"/>
    <property type="match status" value="1"/>
</dbReference>
<proteinExistence type="evidence at transcript level"/>
<organism evidence="21">
    <name type="scientific">Sesamia inferens</name>
    <name type="common">Purple stem borer</name>
    <dbReference type="NCBI Taxonomy" id="492764"/>
    <lineage>
        <taxon>Eukaryota</taxon>
        <taxon>Metazoa</taxon>
        <taxon>Ecdysozoa</taxon>
        <taxon>Arthropoda</taxon>
        <taxon>Hexapoda</taxon>
        <taxon>Insecta</taxon>
        <taxon>Pterygota</taxon>
        <taxon>Neoptera</taxon>
        <taxon>Endopterygota</taxon>
        <taxon>Lepidoptera</taxon>
        <taxon>Glossata</taxon>
        <taxon>Ditrysia</taxon>
        <taxon>Noctuoidea</taxon>
        <taxon>Noctuidae</taxon>
        <taxon>Amphipyrinae</taxon>
        <taxon>Sesamia</taxon>
    </lineage>
</organism>
<comment type="subcellular location">
    <subcellularLocation>
        <location evidence="2">Peroxisome</location>
    </subcellularLocation>
</comment>
<evidence type="ECO:0000256" key="17">
    <source>
        <dbReference type="PIRSR" id="PIRSR000127-2"/>
    </source>
</evidence>
<evidence type="ECO:0000256" key="15">
    <source>
        <dbReference type="ARBA" id="ARBA00034078"/>
    </source>
</evidence>
<evidence type="ECO:0000256" key="18">
    <source>
        <dbReference type="PIRSR" id="PIRSR000127-3"/>
    </source>
</evidence>
<evidence type="ECO:0000256" key="4">
    <source>
        <dbReference type="ARBA" id="ARBA00011738"/>
    </source>
</evidence>
<evidence type="ECO:0000256" key="13">
    <source>
        <dbReference type="ARBA" id="ARBA00023027"/>
    </source>
</evidence>
<reference evidence="21" key="2">
    <citation type="journal article" date="2014" name="J. Chem. Ecol.">
        <title>Putative pathway of sex pheromone biosynthesis and degradation by expression patterns of genes identified from female pheromone gland and adult antenna of Sesamia inferens (Walker).</title>
        <authorList>
            <person name="Zhang Y.N."/>
            <person name="Xia Y.H."/>
            <person name="Zhu J.Y."/>
            <person name="Li S.Y."/>
            <person name="Dong S.L."/>
        </authorList>
    </citation>
    <scope>NUCLEOTIDE SEQUENCE</scope>
</reference>
<keyword evidence="6" id="KW-0285">Flavoprotein</keyword>
<dbReference type="FunFam" id="3.30.390.50:FF:000003">
    <property type="entry name" value="Aldehyde oxidase1"/>
    <property type="match status" value="1"/>
</dbReference>
<comment type="similarity">
    <text evidence="3">Belongs to the xanthine dehydrogenase family.</text>
</comment>
<dbReference type="InterPro" id="IPR036318">
    <property type="entry name" value="FAD-bd_PCMH-like_sf"/>
</dbReference>
<keyword evidence="14" id="KW-0576">Peroxisome</keyword>
<dbReference type="Gene3D" id="3.30.365.10">
    <property type="entry name" value="Aldehyde oxidase/xanthine dehydrogenase, molybdopterin binding domain"/>
    <property type="match status" value="4"/>
</dbReference>
<dbReference type="Pfam" id="PF01799">
    <property type="entry name" value="Fer2_2"/>
    <property type="match status" value="1"/>
</dbReference>
<evidence type="ECO:0000259" key="19">
    <source>
        <dbReference type="PROSITE" id="PS51085"/>
    </source>
</evidence>
<comment type="cofactor">
    <cofactor evidence="18">
        <name>[2Fe-2S] cluster</name>
        <dbReference type="ChEBI" id="CHEBI:190135"/>
    </cofactor>
    <text evidence="18">Binds 2 [2Fe-2S] clusters.</text>
</comment>
<feature type="binding site" evidence="17">
    <location>
        <position position="403"/>
    </location>
    <ligand>
        <name>FAD</name>
        <dbReference type="ChEBI" id="CHEBI:57692"/>
    </ligand>
</feature>
<dbReference type="SUPFAM" id="SSF55447">
    <property type="entry name" value="CO dehydrogenase flavoprotein C-terminal domain-like"/>
    <property type="match status" value="1"/>
</dbReference>
<accession>A0A076FRM9</accession>
<dbReference type="GO" id="GO:0016491">
    <property type="term" value="F:oxidoreductase activity"/>
    <property type="evidence" value="ECO:0007669"/>
    <property type="project" value="UniProtKB-KW"/>
</dbReference>
<keyword evidence="12 18" id="KW-0411">Iron-sulfur</keyword>
<feature type="binding site" evidence="18">
    <location>
        <position position="50"/>
    </location>
    <ligand>
        <name>[2Fe-2S] cluster</name>
        <dbReference type="ChEBI" id="CHEBI:190135"/>
        <label>1</label>
    </ligand>
</feature>
<dbReference type="InterPro" id="IPR000674">
    <property type="entry name" value="Ald_Oxase/Xan_DH_a/b"/>
</dbReference>
<dbReference type="InterPro" id="IPR036683">
    <property type="entry name" value="CO_DH_flav_C_dom_sf"/>
</dbReference>
<dbReference type="InterPro" id="IPR036884">
    <property type="entry name" value="2Fe-2S-bd_dom_sf"/>
</dbReference>
<dbReference type="Pfam" id="PF03450">
    <property type="entry name" value="CO_deh_flav_C"/>
    <property type="match status" value="1"/>
</dbReference>
<dbReference type="InterPro" id="IPR008274">
    <property type="entry name" value="AldOxase/xan_DH_MoCoBD1"/>
</dbReference>
<dbReference type="GO" id="GO:0051537">
    <property type="term" value="F:2 iron, 2 sulfur cluster binding"/>
    <property type="evidence" value="ECO:0007669"/>
    <property type="project" value="UniProtKB-KW"/>
</dbReference>
<dbReference type="InterPro" id="IPR046867">
    <property type="entry name" value="AldOxase/xan_DH_MoCoBD2"/>
</dbReference>
<evidence type="ECO:0000256" key="16">
    <source>
        <dbReference type="PIRSR" id="PIRSR000127-1"/>
    </source>
</evidence>
<evidence type="ECO:0000256" key="12">
    <source>
        <dbReference type="ARBA" id="ARBA00023014"/>
    </source>
</evidence>
<feature type="binding site" evidence="18">
    <location>
        <position position="147"/>
    </location>
    <ligand>
        <name>[2Fe-2S] cluster</name>
        <dbReference type="ChEBI" id="CHEBI:190135"/>
        <label>2</label>
    </ligand>
</feature>
<dbReference type="Gene3D" id="3.30.465.10">
    <property type="match status" value="1"/>
</dbReference>
<evidence type="ECO:0000256" key="3">
    <source>
        <dbReference type="ARBA" id="ARBA00006849"/>
    </source>
</evidence>
<dbReference type="InterPro" id="IPR002888">
    <property type="entry name" value="2Fe-2S-bd"/>
</dbReference>
<feature type="binding site" evidence="18">
    <location>
        <position position="42"/>
    </location>
    <ligand>
        <name>[2Fe-2S] cluster</name>
        <dbReference type="ChEBI" id="CHEBI:190135"/>
        <label>1</label>
    </ligand>
</feature>
<dbReference type="SMART" id="SM01008">
    <property type="entry name" value="Ald_Xan_dh_C"/>
    <property type="match status" value="1"/>
</dbReference>
<dbReference type="InterPro" id="IPR016166">
    <property type="entry name" value="FAD-bd_PCMH"/>
</dbReference>
<feature type="binding site" evidence="18">
    <location>
        <position position="112"/>
    </location>
    <ligand>
        <name>[2Fe-2S] cluster</name>
        <dbReference type="ChEBI" id="CHEBI:190135"/>
        <label>2</label>
    </ligand>
</feature>
<feature type="binding site" evidence="18">
    <location>
        <position position="72"/>
    </location>
    <ligand>
        <name>[2Fe-2S] cluster</name>
        <dbReference type="ChEBI" id="CHEBI:190135"/>
        <label>1</label>
    </ligand>
</feature>
<dbReference type="SUPFAM" id="SSF47741">
    <property type="entry name" value="CO dehydrogenase ISP C-domain like"/>
    <property type="match status" value="1"/>
</dbReference>
<evidence type="ECO:0000256" key="1">
    <source>
        <dbReference type="ARBA" id="ARBA00001974"/>
    </source>
</evidence>
<dbReference type="InterPro" id="IPR016169">
    <property type="entry name" value="FAD-bd_PCMH_sub2"/>
</dbReference>
<keyword evidence="13" id="KW-0520">NAD</keyword>
<dbReference type="InterPro" id="IPR002346">
    <property type="entry name" value="Mopterin_DH_FAD-bd"/>
</dbReference>
<dbReference type="SUPFAM" id="SSF54665">
    <property type="entry name" value="CO dehydrogenase molybdoprotein N-domain-like"/>
    <property type="match status" value="1"/>
</dbReference>
<dbReference type="EMBL" id="KF960796">
    <property type="protein sequence ID" value="AII21998.1"/>
    <property type="molecule type" value="mRNA"/>
</dbReference>
<dbReference type="SUPFAM" id="SSF56003">
    <property type="entry name" value="Molybdenum cofactor-binding domain"/>
    <property type="match status" value="1"/>
</dbReference>
<dbReference type="FunFam" id="3.10.20.30:FF:000012">
    <property type="entry name" value="Xanthine dehydrogenase/oxidase"/>
    <property type="match status" value="1"/>
</dbReference>
<evidence type="ECO:0000259" key="20">
    <source>
        <dbReference type="PROSITE" id="PS51387"/>
    </source>
</evidence>
<keyword evidence="5 18" id="KW-0500">Molybdenum</keyword>
<dbReference type="Pfam" id="PF00111">
    <property type="entry name" value="Fer2"/>
    <property type="match status" value="1"/>
</dbReference>
<feature type="binding site" evidence="18">
    <location>
        <position position="770"/>
    </location>
    <ligand>
        <name>Mo-molybdopterin</name>
        <dbReference type="ChEBI" id="CHEBI:71302"/>
    </ligand>
    <ligandPart>
        <name>Mo</name>
        <dbReference type="ChEBI" id="CHEBI:28685"/>
    </ligandPart>
</feature>
<dbReference type="Gene3D" id="3.90.1170.50">
    <property type="entry name" value="Aldehyde oxidase/xanthine dehydrogenase, a/b hammerhead"/>
    <property type="match status" value="1"/>
</dbReference>
<sequence>MSKIEFTVNGKKCTVDECTPRETTLNAYLRYVLALPGTKSMCHEGGCGSCIVMVRARRLPSGLVETFSVNSCLVLVFSCNGWEVTTIEGVGNRLNGYSEVQKRLVAFNGSQCGYCTPGWIMHLTSLIDKNLTMGELEQSFGSNTCRCTGFRPILDTIKSFAIDASPEICQKVRDIEEVNTCSKNLGTCGKQCSIESDCSDWTVVADAKTQNTLSFNFGKYKFFKVYDEDAIFDIFNKHGVDSYMLVDGNTGKGIVETFEYPRVLIDISEVASLKTCDYDQNMVLGANVSLEDCIKLFKEASTKSGFAYLAEFVKHLKLVAHIPVRKIGSIAGNLMYKHALPTYKSDLFLLFECVGATVTVRLPNGKTKSLTMENFLKFDMQGVLMVNVELPPLSSSHIFRSYKIMPRNQNSLALVHSAFLLKMGKKNQIENASIVYGNISPKFYHAMKTEKYLIGKNIFNDKNLQEAIKVLSSDLVPVEILGEPSVQFRKKLALGLFYKFILNISPAGTVLSKYTSGGMLIERPVSSGKEDYETDSSLFPLNEPVDKLEGKIQSGGEATFANDIPPLPREVFGAFVLSKVHIGEVDTIDIEEVLAIEGVVALYTAKDIPGVNSFAFPGIQLQTDEEEILATKIKFYGQPIAIVVAKTEKLAEKVAKMVKVTYKNVSTAAPVLTIDEAKKDSKRYVPGTASIVPEGRGSNVTKIIKGVFDVESQYHYYLEPITCVVVPVDKMLEVHDATQWMDLTQNTIARSLRISESEVLVKVRRIGGGFGGKISRNAQVATACALVAKKLNRPCRFILPMQTNMTIAGKRLPCQCEYEVGVDDDGKIQYLNAAIVEDNGCTNNESILDFVASGFPNCYNTKFWSLKTATVNTDTASNTFARAPGTCEGITSIEHIMQHIAFAVKKDPTSVRKVNMRTDDNDLPELIDILKNDSNYDQRVKEIEQFNKTNRWMKKAISINVMAFPVIYYGNYSALVSIYRGDGTVTVSTGGIEMGQGINTKAAQVCAYELGVPLKYINVVPHYSFVAANNVFSGSSITTESVCYSIIRACATLKERLAPIRETMPEATWEEIIKKAGEEQVELTSLYMMKDSDENLKGYSAFAVAIIETQLDVTTGLFQIVRADILEDVGVSANPKLDVGQVQGAYIQGIGYFTCEKMIYDKKTGKLVSNRSLTYHVPLALDIPVEYNVKLRYNHKNPKGVLGSKTCGEMGICTAHSVTHALRQCIMESRKDSGYDPNEWVYIPVPYDTETILQALDVKPSEFLLQK</sequence>
<dbReference type="InterPro" id="IPR006058">
    <property type="entry name" value="2Fe2S_fd_BS"/>
</dbReference>
<dbReference type="Pfam" id="PF01315">
    <property type="entry name" value="Ald_Xan_dh_C"/>
    <property type="match status" value="1"/>
</dbReference>
<keyword evidence="11 18" id="KW-0408">Iron</keyword>
<evidence type="ECO:0000256" key="2">
    <source>
        <dbReference type="ARBA" id="ARBA00004275"/>
    </source>
</evidence>
<dbReference type="Pfam" id="PF00941">
    <property type="entry name" value="FAD_binding_5"/>
    <property type="match status" value="1"/>
</dbReference>
<feature type="domain" description="2Fe-2S ferredoxin-type" evidence="19">
    <location>
        <begin position="2"/>
        <end position="90"/>
    </location>
</feature>
<dbReference type="FunFam" id="3.30.365.10:FF:000001">
    <property type="entry name" value="Xanthine dehydrogenase oxidase"/>
    <property type="match status" value="1"/>
</dbReference>
<dbReference type="InterPro" id="IPR001041">
    <property type="entry name" value="2Fe-2S_ferredoxin-type"/>
</dbReference>
<name>A0A076FRM9_SESIF</name>
<evidence type="ECO:0000313" key="21">
    <source>
        <dbReference type="EMBL" id="AII21998.1"/>
    </source>
</evidence>
<keyword evidence="7 18" id="KW-0001">2Fe-2S</keyword>
<dbReference type="AlphaFoldDB" id="A0A076FRM9"/>
<comment type="cofactor">
    <cofactor evidence="15">
        <name>[2Fe-2S] cluster</name>
        <dbReference type="ChEBI" id="CHEBI:190135"/>
    </cofactor>
</comment>
<feature type="binding site" evidence="18">
    <location>
        <position position="47"/>
    </location>
    <ligand>
        <name>[2Fe-2S] cluster</name>
        <dbReference type="ChEBI" id="CHEBI:190135"/>
        <label>1</label>
    </ligand>
</feature>
<dbReference type="Gene3D" id="3.10.20.30">
    <property type="match status" value="1"/>
</dbReference>
<dbReference type="SUPFAM" id="SSF56176">
    <property type="entry name" value="FAD-binding/transporter-associated domain-like"/>
    <property type="match status" value="1"/>
</dbReference>
<evidence type="ECO:0000256" key="8">
    <source>
        <dbReference type="ARBA" id="ARBA00022723"/>
    </source>
</evidence>
<dbReference type="GO" id="GO:0005777">
    <property type="term" value="C:peroxisome"/>
    <property type="evidence" value="ECO:0007669"/>
    <property type="project" value="UniProtKB-SubCell"/>
</dbReference>
<dbReference type="PIRSF" id="PIRSF000127">
    <property type="entry name" value="Xanthine_DH"/>
    <property type="match status" value="1"/>
</dbReference>
<dbReference type="SMART" id="SM01092">
    <property type="entry name" value="CO_deh_flav_C"/>
    <property type="match status" value="1"/>
</dbReference>
<feature type="binding site" evidence="18">
    <location>
        <position position="115"/>
    </location>
    <ligand>
        <name>[2Fe-2S] cluster</name>
        <dbReference type="ChEBI" id="CHEBI:190135"/>
        <label>2</label>
    </ligand>
</feature>
<evidence type="ECO:0000256" key="10">
    <source>
        <dbReference type="ARBA" id="ARBA00023002"/>
    </source>
</evidence>
<protein>
    <submittedName>
        <fullName evidence="21">Aldehyde oxidase AOX3</fullName>
    </submittedName>
</protein>
<dbReference type="Gene3D" id="3.30.390.50">
    <property type="entry name" value="CO dehydrogenase flavoprotein, C-terminal domain"/>
    <property type="match status" value="1"/>
</dbReference>
<evidence type="ECO:0000256" key="9">
    <source>
        <dbReference type="ARBA" id="ARBA00022827"/>
    </source>
</evidence>
<dbReference type="InterPro" id="IPR012675">
    <property type="entry name" value="Beta-grasp_dom_sf"/>
</dbReference>
<dbReference type="CDD" id="cd00207">
    <property type="entry name" value="fer2"/>
    <property type="match status" value="1"/>
</dbReference>
<dbReference type="GO" id="GO:0071949">
    <property type="term" value="F:FAD binding"/>
    <property type="evidence" value="ECO:0007669"/>
    <property type="project" value="InterPro"/>
</dbReference>
<dbReference type="Pfam" id="PF02738">
    <property type="entry name" value="MoCoBD_1"/>
    <property type="match status" value="1"/>
</dbReference>
<feature type="binding site" evidence="18">
    <location>
        <position position="145"/>
    </location>
    <ligand>
        <name>[2Fe-2S] cluster</name>
        <dbReference type="ChEBI" id="CHEBI:190135"/>
        <label>2</label>
    </ligand>
</feature>
<feature type="binding site" evidence="18">
    <location>
        <position position="739"/>
    </location>
    <ligand>
        <name>Mo-molybdopterin</name>
        <dbReference type="ChEBI" id="CHEBI:71302"/>
    </ligand>
    <ligandPart>
        <name>Mo</name>
        <dbReference type="ChEBI" id="CHEBI:28685"/>
    </ligandPart>
</feature>
<comment type="cofactor">
    <cofactor evidence="18">
        <name>Mo-molybdopterin</name>
        <dbReference type="ChEBI" id="CHEBI:71302"/>
    </cofactor>
    <text evidence="18">Binds 1 Mo-molybdopterin (Mo-MPT) cofactor per subunit.</text>
</comment>
<dbReference type="InterPro" id="IPR036856">
    <property type="entry name" value="Ald_Oxase/Xan_DH_a/b_sf"/>
</dbReference>
<evidence type="ECO:0000256" key="6">
    <source>
        <dbReference type="ARBA" id="ARBA00022630"/>
    </source>
</evidence>
<dbReference type="InterPro" id="IPR036010">
    <property type="entry name" value="2Fe-2S_ferredoxin-like_sf"/>
</dbReference>
<feature type="binding site" evidence="17">
    <location>
        <begin position="329"/>
        <end position="333"/>
    </location>
    <ligand>
        <name>FAD</name>
        <dbReference type="ChEBI" id="CHEBI:57692"/>
    </ligand>
</feature>
<keyword evidence="10" id="KW-0560">Oxidoreductase</keyword>
<dbReference type="InterPro" id="IPR005107">
    <property type="entry name" value="CO_DH_flav_C"/>
</dbReference>
<dbReference type="PROSITE" id="PS00197">
    <property type="entry name" value="2FE2S_FER_1"/>
    <property type="match status" value="1"/>
</dbReference>
<dbReference type="PROSITE" id="PS51387">
    <property type="entry name" value="FAD_PCMH"/>
    <property type="match status" value="1"/>
</dbReference>
<reference evidence="21" key="1">
    <citation type="submission" date="2013-12" db="EMBL/GenBank/DDBJ databases">
        <authorList>
            <person name="Zhang Y.-N."/>
            <person name="Dong S.-L."/>
        </authorList>
    </citation>
    <scope>NUCLEOTIDE SEQUENCE</scope>
</reference>